<dbReference type="Gene3D" id="3.30.70.20">
    <property type="match status" value="1"/>
</dbReference>
<evidence type="ECO:0000256" key="6">
    <source>
        <dbReference type="ARBA" id="ARBA00023014"/>
    </source>
</evidence>
<sequence length="190" mass="20562">MTKRLIIDLALCDQCDSCAVGCGGLLSLREKATFELVCRRCAQASCIIACPFGALERLDDGAVIKRHNLRCVSCKLCAQACPFGTIYPELLPFYSLSYENSCVACLDSNRGHSAGNGASAVLPQAKKRLRNTVARALPHDEPPCVAACPEGALEYREIDPAEDQVHVIDEHLAARAKRWLRLDNTGGTAT</sequence>
<dbReference type="Pfam" id="PF12838">
    <property type="entry name" value="Fer4_7"/>
    <property type="match status" value="1"/>
</dbReference>
<keyword evidence="1" id="KW-0813">Transport</keyword>
<evidence type="ECO:0000256" key="4">
    <source>
        <dbReference type="ARBA" id="ARBA00022982"/>
    </source>
</evidence>
<protein>
    <recommendedName>
        <fullName evidence="7">4Fe-4S ferredoxin-type domain-containing protein</fullName>
    </recommendedName>
</protein>
<dbReference type="SUPFAM" id="SSF54862">
    <property type="entry name" value="4Fe-4S ferredoxins"/>
    <property type="match status" value="1"/>
</dbReference>
<evidence type="ECO:0000313" key="8">
    <source>
        <dbReference type="EMBL" id="GAG96045.1"/>
    </source>
</evidence>
<keyword evidence="4" id="KW-0249">Electron transport</keyword>
<organism evidence="8">
    <name type="scientific">marine sediment metagenome</name>
    <dbReference type="NCBI Taxonomy" id="412755"/>
    <lineage>
        <taxon>unclassified sequences</taxon>
        <taxon>metagenomes</taxon>
        <taxon>ecological metagenomes</taxon>
    </lineage>
</organism>
<dbReference type="InterPro" id="IPR017900">
    <property type="entry name" value="4Fe4S_Fe_S_CS"/>
</dbReference>
<keyword evidence="3" id="KW-0479">Metal-binding</keyword>
<dbReference type="PANTHER" id="PTHR42859:SF10">
    <property type="entry name" value="DIMETHYLSULFOXIDE REDUCTASE CHAIN B"/>
    <property type="match status" value="1"/>
</dbReference>
<evidence type="ECO:0000256" key="5">
    <source>
        <dbReference type="ARBA" id="ARBA00023004"/>
    </source>
</evidence>
<proteinExistence type="predicted"/>
<gene>
    <name evidence="8" type="ORF">S01H4_47053</name>
</gene>
<name>X1BM40_9ZZZZ</name>
<dbReference type="AlphaFoldDB" id="X1BM40"/>
<dbReference type="InterPro" id="IPR017896">
    <property type="entry name" value="4Fe4S_Fe-S-bd"/>
</dbReference>
<keyword evidence="6" id="KW-0411">Iron-sulfur</keyword>
<dbReference type="InterPro" id="IPR050294">
    <property type="entry name" value="RnfB_subfamily"/>
</dbReference>
<dbReference type="PROSITE" id="PS00198">
    <property type="entry name" value="4FE4S_FER_1"/>
    <property type="match status" value="1"/>
</dbReference>
<evidence type="ECO:0000256" key="2">
    <source>
        <dbReference type="ARBA" id="ARBA00022485"/>
    </source>
</evidence>
<comment type="caution">
    <text evidence="8">The sequence shown here is derived from an EMBL/GenBank/DDBJ whole genome shotgun (WGS) entry which is preliminary data.</text>
</comment>
<dbReference type="GO" id="GO:0051539">
    <property type="term" value="F:4 iron, 4 sulfur cluster binding"/>
    <property type="evidence" value="ECO:0007669"/>
    <property type="project" value="UniProtKB-KW"/>
</dbReference>
<evidence type="ECO:0000256" key="1">
    <source>
        <dbReference type="ARBA" id="ARBA00022448"/>
    </source>
</evidence>
<feature type="domain" description="4Fe-4S ferredoxin-type" evidence="7">
    <location>
        <begin position="28"/>
        <end position="60"/>
    </location>
</feature>
<dbReference type="CDD" id="cd04410">
    <property type="entry name" value="DMSOR_beta-like"/>
    <property type="match status" value="1"/>
</dbReference>
<reference evidence="8" key="1">
    <citation type="journal article" date="2014" name="Front. Microbiol.">
        <title>High frequency of phylogenetically diverse reductive dehalogenase-homologous genes in deep subseafloor sedimentary metagenomes.</title>
        <authorList>
            <person name="Kawai M."/>
            <person name="Futagami T."/>
            <person name="Toyoda A."/>
            <person name="Takaki Y."/>
            <person name="Nishi S."/>
            <person name="Hori S."/>
            <person name="Arai W."/>
            <person name="Tsubouchi T."/>
            <person name="Morono Y."/>
            <person name="Uchiyama I."/>
            <person name="Ito T."/>
            <person name="Fujiyama A."/>
            <person name="Inagaki F."/>
            <person name="Takami H."/>
        </authorList>
    </citation>
    <scope>NUCLEOTIDE SEQUENCE</scope>
    <source>
        <strain evidence="8">Expedition CK06-06</strain>
    </source>
</reference>
<evidence type="ECO:0000256" key="3">
    <source>
        <dbReference type="ARBA" id="ARBA00022723"/>
    </source>
</evidence>
<dbReference type="PANTHER" id="PTHR42859">
    <property type="entry name" value="OXIDOREDUCTASE"/>
    <property type="match status" value="1"/>
</dbReference>
<keyword evidence="2" id="KW-0004">4Fe-4S</keyword>
<dbReference type="EMBL" id="BART01026369">
    <property type="protein sequence ID" value="GAG96045.1"/>
    <property type="molecule type" value="Genomic_DNA"/>
</dbReference>
<keyword evidence="5" id="KW-0408">Iron</keyword>
<dbReference type="PROSITE" id="PS51379">
    <property type="entry name" value="4FE4S_FER_2"/>
    <property type="match status" value="2"/>
</dbReference>
<feature type="domain" description="4Fe-4S ferredoxin-type" evidence="7">
    <location>
        <begin position="61"/>
        <end position="91"/>
    </location>
</feature>
<evidence type="ECO:0000259" key="7">
    <source>
        <dbReference type="PROSITE" id="PS51379"/>
    </source>
</evidence>
<dbReference type="GO" id="GO:0046872">
    <property type="term" value="F:metal ion binding"/>
    <property type="evidence" value="ECO:0007669"/>
    <property type="project" value="UniProtKB-KW"/>
</dbReference>
<accession>X1BM40</accession>